<dbReference type="STRING" id="1123024.GCA_000423625_02839"/>
<evidence type="ECO:0000313" key="3">
    <source>
        <dbReference type="Proteomes" id="UP000321328"/>
    </source>
</evidence>
<sequence>MTTDPTPTPDLADAEAMVRHWARTWAGPLLAVVLAEYDRRGTEIQELAYQADRLRAERDEMKQLVEILEANLIRQANCGVGHDPEQICCAHAAEVQRLRTQRQAALALHRDAGPSQGYDSSGCYDDLPRCCGTCGAHGECGVPWPCPTAQALGVTDQPDQVAT</sequence>
<dbReference type="AlphaFoldDB" id="A0A511D8P1"/>
<dbReference type="RefSeq" id="WP_028930551.1">
    <property type="nucleotide sequence ID" value="NZ_AUII01000012.1"/>
</dbReference>
<keyword evidence="1" id="KW-0175">Coiled coil</keyword>
<dbReference type="EMBL" id="BJVI01000035">
    <property type="protein sequence ID" value="GEL19308.1"/>
    <property type="molecule type" value="Genomic_DNA"/>
</dbReference>
<comment type="caution">
    <text evidence="2">The sequence shown here is derived from an EMBL/GenBank/DDBJ whole genome shotgun (WGS) entry which is preliminary data.</text>
</comment>
<dbReference type="OrthoDB" id="3428976at2"/>
<gene>
    <name evidence="2" type="ORF">PA7_31450</name>
</gene>
<evidence type="ECO:0000256" key="1">
    <source>
        <dbReference type="SAM" id="Coils"/>
    </source>
</evidence>
<name>A0A511D8P1_9PSEU</name>
<keyword evidence="3" id="KW-1185">Reference proteome</keyword>
<dbReference type="Proteomes" id="UP000321328">
    <property type="component" value="Unassembled WGS sequence"/>
</dbReference>
<accession>A0A511D8P1</accession>
<proteinExistence type="predicted"/>
<evidence type="ECO:0000313" key="2">
    <source>
        <dbReference type="EMBL" id="GEL19308.1"/>
    </source>
</evidence>
<reference evidence="2 3" key="1">
    <citation type="submission" date="2019-07" db="EMBL/GenBank/DDBJ databases">
        <title>Whole genome shotgun sequence of Pseudonocardia asaccharolytica NBRC 16224.</title>
        <authorList>
            <person name="Hosoyama A."/>
            <person name="Uohara A."/>
            <person name="Ohji S."/>
            <person name="Ichikawa N."/>
        </authorList>
    </citation>
    <scope>NUCLEOTIDE SEQUENCE [LARGE SCALE GENOMIC DNA]</scope>
    <source>
        <strain evidence="2 3">NBRC 16224</strain>
    </source>
</reference>
<organism evidence="2 3">
    <name type="scientific">Pseudonocardia asaccharolytica DSM 44247 = NBRC 16224</name>
    <dbReference type="NCBI Taxonomy" id="1123024"/>
    <lineage>
        <taxon>Bacteria</taxon>
        <taxon>Bacillati</taxon>
        <taxon>Actinomycetota</taxon>
        <taxon>Actinomycetes</taxon>
        <taxon>Pseudonocardiales</taxon>
        <taxon>Pseudonocardiaceae</taxon>
        <taxon>Pseudonocardia</taxon>
    </lineage>
</organism>
<feature type="coiled-coil region" evidence="1">
    <location>
        <begin position="44"/>
        <end position="71"/>
    </location>
</feature>
<protein>
    <submittedName>
        <fullName evidence="2">Uncharacterized protein</fullName>
    </submittedName>
</protein>